<dbReference type="InParanoid" id="S8EG88"/>
<dbReference type="Pfam" id="PF00581">
    <property type="entry name" value="Rhodanese"/>
    <property type="match status" value="1"/>
</dbReference>
<dbReference type="CDD" id="cd01448">
    <property type="entry name" value="TST_Repeat_1"/>
    <property type="match status" value="1"/>
</dbReference>
<dbReference type="OrthoDB" id="270167at2759"/>
<dbReference type="GO" id="GO:0005739">
    <property type="term" value="C:mitochondrion"/>
    <property type="evidence" value="ECO:0007669"/>
    <property type="project" value="TreeGrafter"/>
</dbReference>
<proteinExistence type="predicted"/>
<dbReference type="SUPFAM" id="SSF52821">
    <property type="entry name" value="Rhodanese/Cell cycle control phosphatase"/>
    <property type="match status" value="3"/>
</dbReference>
<dbReference type="PROSITE" id="PS50206">
    <property type="entry name" value="RHODANESE_3"/>
    <property type="match status" value="2"/>
</dbReference>
<evidence type="ECO:0000256" key="2">
    <source>
        <dbReference type="ARBA" id="ARBA00022737"/>
    </source>
</evidence>
<feature type="domain" description="Rhodanese" evidence="4">
    <location>
        <begin position="207"/>
        <end position="378"/>
    </location>
</feature>
<evidence type="ECO:0000256" key="1">
    <source>
        <dbReference type="ARBA" id="ARBA00022679"/>
    </source>
</evidence>
<dbReference type="STRING" id="743788.S8EG88"/>
<reference evidence="5 6" key="1">
    <citation type="journal article" date="2012" name="Science">
        <title>The Paleozoic origin of enzymatic lignin decomposition reconstructed from 31 fungal genomes.</title>
        <authorList>
            <person name="Floudas D."/>
            <person name="Binder M."/>
            <person name="Riley R."/>
            <person name="Barry K."/>
            <person name="Blanchette R.A."/>
            <person name="Henrissat B."/>
            <person name="Martinez A.T."/>
            <person name="Otillar R."/>
            <person name="Spatafora J.W."/>
            <person name="Yadav J.S."/>
            <person name="Aerts A."/>
            <person name="Benoit I."/>
            <person name="Boyd A."/>
            <person name="Carlson A."/>
            <person name="Copeland A."/>
            <person name="Coutinho P.M."/>
            <person name="de Vries R.P."/>
            <person name="Ferreira P."/>
            <person name="Findley K."/>
            <person name="Foster B."/>
            <person name="Gaskell J."/>
            <person name="Glotzer D."/>
            <person name="Gorecki P."/>
            <person name="Heitman J."/>
            <person name="Hesse C."/>
            <person name="Hori C."/>
            <person name="Igarashi K."/>
            <person name="Jurgens J.A."/>
            <person name="Kallen N."/>
            <person name="Kersten P."/>
            <person name="Kohler A."/>
            <person name="Kuees U."/>
            <person name="Kumar T.K.A."/>
            <person name="Kuo A."/>
            <person name="LaButti K."/>
            <person name="Larrondo L.F."/>
            <person name="Lindquist E."/>
            <person name="Ling A."/>
            <person name="Lombard V."/>
            <person name="Lucas S."/>
            <person name="Lundell T."/>
            <person name="Martin R."/>
            <person name="McLaughlin D.J."/>
            <person name="Morgenstern I."/>
            <person name="Morin E."/>
            <person name="Murat C."/>
            <person name="Nagy L.G."/>
            <person name="Nolan M."/>
            <person name="Ohm R.A."/>
            <person name="Patyshakuliyeva A."/>
            <person name="Rokas A."/>
            <person name="Ruiz-Duenas F.J."/>
            <person name="Sabat G."/>
            <person name="Salamov A."/>
            <person name="Samejima M."/>
            <person name="Schmutz J."/>
            <person name="Slot J.C."/>
            <person name="St John F."/>
            <person name="Stenlid J."/>
            <person name="Sun H."/>
            <person name="Sun S."/>
            <person name="Syed K."/>
            <person name="Tsang A."/>
            <person name="Wiebenga A."/>
            <person name="Young D."/>
            <person name="Pisabarro A."/>
            <person name="Eastwood D.C."/>
            <person name="Martin F."/>
            <person name="Cullen D."/>
            <person name="Grigoriev I.V."/>
            <person name="Hibbett D.S."/>
        </authorList>
    </citation>
    <scope>NUCLEOTIDE SEQUENCE</scope>
    <source>
        <strain evidence="6">FP-58527</strain>
    </source>
</reference>
<dbReference type="GO" id="GO:0004792">
    <property type="term" value="F:thiosulfate-cyanide sulfurtransferase activity"/>
    <property type="evidence" value="ECO:0007669"/>
    <property type="project" value="TreeGrafter"/>
</dbReference>
<dbReference type="eggNOG" id="KOG1529">
    <property type="taxonomic scope" value="Eukaryota"/>
</dbReference>
<dbReference type="PANTHER" id="PTHR11364">
    <property type="entry name" value="THIOSULFATE SULFERTANSFERASE"/>
    <property type="match status" value="1"/>
</dbReference>
<dbReference type="EMBL" id="KE504127">
    <property type="protein sequence ID" value="EPT04137.1"/>
    <property type="molecule type" value="Genomic_DNA"/>
</dbReference>
<protein>
    <recommendedName>
        <fullName evidence="4">Rhodanese domain-containing protein</fullName>
    </recommendedName>
</protein>
<evidence type="ECO:0000313" key="5">
    <source>
        <dbReference type="EMBL" id="EPT04137.1"/>
    </source>
</evidence>
<keyword evidence="1" id="KW-0808">Transferase</keyword>
<dbReference type="Proteomes" id="UP000015241">
    <property type="component" value="Unassembled WGS sequence"/>
</dbReference>
<dbReference type="InterPro" id="IPR036873">
    <property type="entry name" value="Rhodanese-like_dom_sf"/>
</dbReference>
<dbReference type="InterPro" id="IPR001763">
    <property type="entry name" value="Rhodanese-like_dom"/>
</dbReference>
<name>S8EG88_FOMSC</name>
<dbReference type="SMART" id="SM00450">
    <property type="entry name" value="RHOD"/>
    <property type="match status" value="2"/>
</dbReference>
<dbReference type="FunCoup" id="S8EG88">
    <property type="interactions" value="331"/>
</dbReference>
<keyword evidence="6" id="KW-1185">Reference proteome</keyword>
<dbReference type="AlphaFoldDB" id="S8EG88"/>
<keyword evidence="2" id="KW-0677">Repeat</keyword>
<dbReference type="Gene3D" id="3.40.250.10">
    <property type="entry name" value="Rhodanese-like domain"/>
    <property type="match status" value="2"/>
</dbReference>
<dbReference type="InterPro" id="IPR045078">
    <property type="entry name" value="TST/MPST-like"/>
</dbReference>
<feature type="domain" description="Rhodanese" evidence="4">
    <location>
        <begin position="46"/>
        <end position="164"/>
    </location>
</feature>
<evidence type="ECO:0000259" key="4">
    <source>
        <dbReference type="PROSITE" id="PS50206"/>
    </source>
</evidence>
<sequence>MLARALLSPRTSFRSLAGSARSLSSDSIFGDACPLTLTPSQLRGLEPGSVSILDASWHMPNSPRKARDEWLQMRIPGSRFLDLDEVASQHPLGLKHMMPSSEVFAQACENLGISPQSHVVIYDTHGVFSSPRALYMFRAFGHNRSSILDGGLPAWIAHGYPTNKGDPEPVQKTSYSPTKLDDRVVKSYEQIVANSALDPSRDSLADIVLDARSNDRYLGTAPEPRAGLSSGHIPHSFSLPFTTLLNPVALDTPLATALPVPPSETAPALGAHPPQLGGQPGRKLELEQPTGAFPWPLPKEYTTLKTSTQLLGVLEQALGKERLGEVLGGRRGVVASCGSGMTAGVIWLALQMVGVKGAPAIYDESWTGYAMRPESKIEKTQ</sequence>
<evidence type="ECO:0000313" key="6">
    <source>
        <dbReference type="Proteomes" id="UP000015241"/>
    </source>
</evidence>
<dbReference type="HOGENOM" id="CLU_031618_3_1_1"/>
<dbReference type="PANTHER" id="PTHR11364:SF27">
    <property type="entry name" value="SULFURTRANSFERASE"/>
    <property type="match status" value="1"/>
</dbReference>
<gene>
    <name evidence="5" type="ORF">FOMPIDRAFT_1114298</name>
</gene>
<feature type="region of interest" description="Disordered" evidence="3">
    <location>
        <begin position="261"/>
        <end position="284"/>
    </location>
</feature>
<accession>S8EG88</accession>
<organism evidence="5 6">
    <name type="scientific">Fomitopsis schrenkii</name>
    <name type="common">Brown rot fungus</name>
    <dbReference type="NCBI Taxonomy" id="2126942"/>
    <lineage>
        <taxon>Eukaryota</taxon>
        <taxon>Fungi</taxon>
        <taxon>Dikarya</taxon>
        <taxon>Basidiomycota</taxon>
        <taxon>Agaricomycotina</taxon>
        <taxon>Agaricomycetes</taxon>
        <taxon>Polyporales</taxon>
        <taxon>Fomitopsis</taxon>
    </lineage>
</organism>
<evidence type="ECO:0000256" key="3">
    <source>
        <dbReference type="SAM" id="MobiDB-lite"/>
    </source>
</evidence>